<dbReference type="EMBL" id="JAGGKK010000006">
    <property type="protein sequence ID" value="MBP1948484.1"/>
    <property type="molecule type" value="Genomic_DNA"/>
</dbReference>
<dbReference type="CDD" id="cd04301">
    <property type="entry name" value="NAT_SF"/>
    <property type="match status" value="1"/>
</dbReference>
<dbReference type="RefSeq" id="WP_209480049.1">
    <property type="nucleotide sequence ID" value="NZ_JAGGKK010000006.1"/>
</dbReference>
<dbReference type="PROSITE" id="PS51186">
    <property type="entry name" value="GNAT"/>
    <property type="match status" value="1"/>
</dbReference>
<gene>
    <name evidence="2" type="ORF">J2Z82_001420</name>
</gene>
<dbReference type="Proteomes" id="UP001519328">
    <property type="component" value="Unassembled WGS sequence"/>
</dbReference>
<dbReference type="InterPro" id="IPR000182">
    <property type="entry name" value="GNAT_dom"/>
</dbReference>
<dbReference type="Gene3D" id="3.40.630.30">
    <property type="match status" value="1"/>
</dbReference>
<reference evidence="2 3" key="1">
    <citation type="submission" date="2021-03" db="EMBL/GenBank/DDBJ databases">
        <title>Genomic Encyclopedia of Type Strains, Phase IV (KMG-IV): sequencing the most valuable type-strain genomes for metagenomic binning, comparative biology and taxonomic classification.</title>
        <authorList>
            <person name="Goeker M."/>
        </authorList>
    </citation>
    <scope>NUCLEOTIDE SEQUENCE [LARGE SCALE GENOMIC DNA]</scope>
    <source>
        <strain evidence="2 3">DSM 21085</strain>
    </source>
</reference>
<evidence type="ECO:0000259" key="1">
    <source>
        <dbReference type="PROSITE" id="PS51186"/>
    </source>
</evidence>
<dbReference type="Pfam" id="PF13673">
    <property type="entry name" value="Acetyltransf_10"/>
    <property type="match status" value="1"/>
</dbReference>
<comment type="caution">
    <text evidence="2">The sequence shown here is derived from an EMBL/GenBank/DDBJ whole genome shotgun (WGS) entry which is preliminary data.</text>
</comment>
<evidence type="ECO:0000313" key="3">
    <source>
        <dbReference type="Proteomes" id="UP001519328"/>
    </source>
</evidence>
<feature type="domain" description="N-acetyltransferase" evidence="1">
    <location>
        <begin position="6"/>
        <end position="151"/>
    </location>
</feature>
<sequence>MEWSIKTFDELTNDELYGLLKLRVDIFVVEQDCPYPELDNYDQLALHYFLKINGEFAANVRILPSDSKYEEVSIGRVSVAEKFRHQGYAQQIMQKAIDYVLNEWNEKRIKIQGQEYLKKFYSGLGFKQVTDSYLEDGIPHIDMVWDKDNITC</sequence>
<organism evidence="2 3">
    <name type="scientific">Virgibacillus litoralis</name>
    <dbReference type="NCBI Taxonomy" id="578221"/>
    <lineage>
        <taxon>Bacteria</taxon>
        <taxon>Bacillati</taxon>
        <taxon>Bacillota</taxon>
        <taxon>Bacilli</taxon>
        <taxon>Bacillales</taxon>
        <taxon>Bacillaceae</taxon>
        <taxon>Virgibacillus</taxon>
    </lineage>
</organism>
<dbReference type="InterPro" id="IPR016181">
    <property type="entry name" value="Acyl_CoA_acyltransferase"/>
</dbReference>
<proteinExistence type="predicted"/>
<protein>
    <submittedName>
        <fullName evidence="2">ElaA protein</fullName>
    </submittedName>
</protein>
<dbReference type="SUPFAM" id="SSF55729">
    <property type="entry name" value="Acyl-CoA N-acyltransferases (Nat)"/>
    <property type="match status" value="1"/>
</dbReference>
<evidence type="ECO:0000313" key="2">
    <source>
        <dbReference type="EMBL" id="MBP1948484.1"/>
    </source>
</evidence>
<name>A0ABS4HCP3_9BACI</name>
<accession>A0ABS4HCP3</accession>
<keyword evidence="3" id="KW-1185">Reference proteome</keyword>